<feature type="region of interest" description="Disordered" evidence="2">
    <location>
        <begin position="869"/>
        <end position="900"/>
    </location>
</feature>
<gene>
    <name evidence="3" type="ORF">AK812_SmicGene41757</name>
</gene>
<dbReference type="OrthoDB" id="185373at2759"/>
<dbReference type="AlphaFoldDB" id="A0A1Q9C5B0"/>
<dbReference type="Gene3D" id="1.25.40.10">
    <property type="entry name" value="Tetratricopeptide repeat domain"/>
    <property type="match status" value="2"/>
</dbReference>
<dbReference type="PANTHER" id="PTHR47447:SF17">
    <property type="entry name" value="OS12G0638900 PROTEIN"/>
    <property type="match status" value="1"/>
</dbReference>
<evidence type="ECO:0000313" key="4">
    <source>
        <dbReference type="Proteomes" id="UP000186817"/>
    </source>
</evidence>
<keyword evidence="4" id="KW-1185">Reference proteome</keyword>
<reference evidence="3 4" key="1">
    <citation type="submission" date="2016-02" db="EMBL/GenBank/DDBJ databases">
        <title>Genome analysis of coral dinoflagellate symbionts highlights evolutionary adaptations to a symbiotic lifestyle.</title>
        <authorList>
            <person name="Aranda M."/>
            <person name="Li Y."/>
            <person name="Liew Y.J."/>
            <person name="Baumgarten S."/>
            <person name="Simakov O."/>
            <person name="Wilson M."/>
            <person name="Piel J."/>
            <person name="Ashoor H."/>
            <person name="Bougouffa S."/>
            <person name="Bajic V.B."/>
            <person name="Ryu T."/>
            <person name="Ravasi T."/>
            <person name="Bayer T."/>
            <person name="Micklem G."/>
            <person name="Kim H."/>
            <person name="Bhak J."/>
            <person name="Lajeunesse T.C."/>
            <person name="Voolstra C.R."/>
        </authorList>
    </citation>
    <scope>NUCLEOTIDE SEQUENCE [LARGE SCALE GENOMIC DNA]</scope>
    <source>
        <strain evidence="3 4">CCMP2467</strain>
    </source>
</reference>
<dbReference type="PROSITE" id="PS51375">
    <property type="entry name" value="PPR"/>
    <property type="match status" value="3"/>
</dbReference>
<evidence type="ECO:0000256" key="2">
    <source>
        <dbReference type="SAM" id="MobiDB-lite"/>
    </source>
</evidence>
<dbReference type="Pfam" id="PF01535">
    <property type="entry name" value="PPR"/>
    <property type="match status" value="2"/>
</dbReference>
<dbReference type="EMBL" id="LSRX01001661">
    <property type="protein sequence ID" value="OLP78108.1"/>
    <property type="molecule type" value="Genomic_DNA"/>
</dbReference>
<dbReference type="InterPro" id="IPR002885">
    <property type="entry name" value="PPR_rpt"/>
</dbReference>
<proteinExistence type="predicted"/>
<keyword evidence="1" id="KW-0677">Repeat</keyword>
<sequence length="900" mass="97278">MGNAPAGNATGLDLHQHEESVETCSQCGASMVLRRKYVLQKVQPPCDACMGKGSKEAWRLFGSGEQTLCKQCDGSGLSPEVEEKAVAAWEEVNPHKCTYTREVAMRHTITTAGDVHRCAMDVWNCASCQGCCGPCSCSRVLIMVMVKKDRLCLECIPFPGDETGTAWLLLGPPSLAGLELMDRAPVCGSARTSCTQRAVFSKETLLGRFLAHQPALAAAVEAVTLDLCFAFLDDIVLAGTVSKLPPPSQPPKVWNWQASRADLLLLTVSSWASLCAGHVTFSAAISACSDPGLWRWALCLFEHSRGTGTGANTVVYTATMSACTQQSLWRHSLALACEMIADGLPLDTSAYNSLITAFTAGEQWQRSLDLFGEMRSMDLQADGVSYGAAIKACENGQHWELALSLLAESETRSFKPDLIACSAALSACEKGAQWESALSLLSEMAERELAMDVVACSAAISACEKNSRWQEGLQLLSNFQYSYGEGDRISYNALISACCKGFVASIALELLEEMDHLWTRPDGVTFDVTIRALADLARWQCALTLFEEMVSRDVQADAIALSAAIAACENAARQPSGLLPLFSGLEEGGLHAIHCGFRATEEKREQGRDSPIINVRLAIGAAFGFARLADARLASTAVAMEEIVVHGRKVLICRPSSFKHDEGVEEPLNLKRAVLKPPPPPMQPPPAPKEESQAIFDVPPPPMVPAVPATAAPSSCRLWIGNLPSRHTLSQLSDDEDDAQNGQPSSKETRLLRHLDRHVAGLAMSLPDYDLEEGPPLKRISVHHTGRFAFADVQGSQERAEQLLTALDGSFFHGRPLSANWSRIRRRAVGPGDHSHHYRRRRALAHQFPVDAVPPGVLSLMPAVAERMKSSATSDAKEGTGTETAERPARGRNGADLNDL</sequence>
<feature type="compositionally biased region" description="Basic and acidic residues" evidence="2">
    <location>
        <begin position="875"/>
        <end position="889"/>
    </location>
</feature>
<accession>A0A1Q9C5B0</accession>
<feature type="region of interest" description="Disordered" evidence="2">
    <location>
        <begin position="729"/>
        <end position="750"/>
    </location>
</feature>
<evidence type="ECO:0000313" key="3">
    <source>
        <dbReference type="EMBL" id="OLP78108.1"/>
    </source>
</evidence>
<protein>
    <submittedName>
        <fullName evidence="3">Pentatricopeptide repeat-containing protein, chloroplastic</fullName>
    </submittedName>
</protein>
<comment type="caution">
    <text evidence="3">The sequence shown here is derived from an EMBL/GenBank/DDBJ whole genome shotgun (WGS) entry which is preliminary data.</text>
</comment>
<dbReference type="PANTHER" id="PTHR47447">
    <property type="entry name" value="OS03G0856100 PROTEIN"/>
    <property type="match status" value="1"/>
</dbReference>
<dbReference type="Proteomes" id="UP000186817">
    <property type="component" value="Unassembled WGS sequence"/>
</dbReference>
<dbReference type="InterPro" id="IPR011990">
    <property type="entry name" value="TPR-like_helical_dom_sf"/>
</dbReference>
<name>A0A1Q9C5B0_SYMMI</name>
<organism evidence="3 4">
    <name type="scientific">Symbiodinium microadriaticum</name>
    <name type="common">Dinoflagellate</name>
    <name type="synonym">Zooxanthella microadriatica</name>
    <dbReference type="NCBI Taxonomy" id="2951"/>
    <lineage>
        <taxon>Eukaryota</taxon>
        <taxon>Sar</taxon>
        <taxon>Alveolata</taxon>
        <taxon>Dinophyceae</taxon>
        <taxon>Suessiales</taxon>
        <taxon>Symbiodiniaceae</taxon>
        <taxon>Symbiodinium</taxon>
    </lineage>
</organism>
<evidence type="ECO:0000256" key="1">
    <source>
        <dbReference type="ARBA" id="ARBA00022737"/>
    </source>
</evidence>